<protein>
    <submittedName>
        <fullName evidence="1">Nitrogen fixation protein NifQ</fullName>
    </submittedName>
</protein>
<gene>
    <name evidence="1" type="ORF">PGH07_01325</name>
</gene>
<dbReference type="InterPro" id="IPR006975">
    <property type="entry name" value="NifQ"/>
</dbReference>
<keyword evidence="2" id="KW-1185">Reference proteome</keyword>
<dbReference type="Proteomes" id="UP001169069">
    <property type="component" value="Unassembled WGS sequence"/>
</dbReference>
<dbReference type="EMBL" id="JAQIBD010000001">
    <property type="protein sequence ID" value="MDM5270813.1"/>
    <property type="molecule type" value="Genomic_DNA"/>
</dbReference>
<sequence length="110" mass="12568">MIEEHQRMYEEVKALLVAYAADSYARDTIAPLVALKSLEMNHLYEDLGMKSRTEMGKFMAMHFPDLAAKKPKEKLWKKYIYDVIGKIAPACATCNDQLTCFTCILKEQSA</sequence>
<accession>A0ABT7QVD8</accession>
<proteinExistence type="predicted"/>
<comment type="caution">
    <text evidence="1">The sequence shown here is derived from an EMBL/GenBank/DDBJ whole genome shotgun (WGS) entry which is preliminary data.</text>
</comment>
<organism evidence="1 2">
    <name type="scientific">Sulfurovum zhangzhouensis</name>
    <dbReference type="NCBI Taxonomy" id="3019067"/>
    <lineage>
        <taxon>Bacteria</taxon>
        <taxon>Pseudomonadati</taxon>
        <taxon>Campylobacterota</taxon>
        <taxon>Epsilonproteobacteria</taxon>
        <taxon>Campylobacterales</taxon>
        <taxon>Sulfurovaceae</taxon>
        <taxon>Sulfurovum</taxon>
    </lineage>
</organism>
<name>A0ABT7QVD8_9BACT</name>
<evidence type="ECO:0000313" key="2">
    <source>
        <dbReference type="Proteomes" id="UP001169069"/>
    </source>
</evidence>
<dbReference type="Pfam" id="PF04891">
    <property type="entry name" value="NifQ"/>
    <property type="match status" value="1"/>
</dbReference>
<evidence type="ECO:0000313" key="1">
    <source>
        <dbReference type="EMBL" id="MDM5270813.1"/>
    </source>
</evidence>
<dbReference type="RefSeq" id="WP_289412089.1">
    <property type="nucleotide sequence ID" value="NZ_JAQIBD010000001.1"/>
</dbReference>
<reference evidence="1" key="1">
    <citation type="submission" date="2023-01" db="EMBL/GenBank/DDBJ databases">
        <title>Sulfurovum sp. zt1-1 genome assembly.</title>
        <authorList>
            <person name="Wang J."/>
        </authorList>
    </citation>
    <scope>NUCLEOTIDE SEQUENCE</scope>
    <source>
        <strain evidence="1">Zt1-1</strain>
    </source>
</reference>